<dbReference type="PANTHER" id="PTHR24305">
    <property type="entry name" value="CYTOCHROME P450"/>
    <property type="match status" value="1"/>
</dbReference>
<evidence type="ECO:0000313" key="7">
    <source>
        <dbReference type="Proteomes" id="UP000481858"/>
    </source>
</evidence>
<evidence type="ECO:0000256" key="2">
    <source>
        <dbReference type="ARBA" id="ARBA00022723"/>
    </source>
</evidence>
<dbReference type="GO" id="GO:0020037">
    <property type="term" value="F:heme binding"/>
    <property type="evidence" value="ECO:0007669"/>
    <property type="project" value="InterPro"/>
</dbReference>
<keyword evidence="2 4" id="KW-0479">Metal-binding</keyword>
<evidence type="ECO:0000256" key="4">
    <source>
        <dbReference type="PIRSR" id="PIRSR602401-1"/>
    </source>
</evidence>
<dbReference type="AlphaFoldDB" id="A0A7C8IPW1"/>
<keyword evidence="5" id="KW-0812">Transmembrane</keyword>
<dbReference type="FunCoup" id="A0A7C8IPW1">
    <property type="interactions" value="1355"/>
</dbReference>
<dbReference type="CDD" id="cd11069">
    <property type="entry name" value="CYP_FUM15-like"/>
    <property type="match status" value="1"/>
</dbReference>
<keyword evidence="1 4" id="KW-0349">Heme</keyword>
<dbReference type="FunFam" id="1.10.630.10:FF:000051">
    <property type="entry name" value="Cytochrome P450 monooxygenase (Fum15)"/>
    <property type="match status" value="1"/>
</dbReference>
<protein>
    <recommendedName>
        <fullName evidence="8">Cytochrome P450</fullName>
    </recommendedName>
</protein>
<dbReference type="InterPro" id="IPR036396">
    <property type="entry name" value="Cyt_P450_sf"/>
</dbReference>
<keyword evidence="5" id="KW-1133">Transmembrane helix</keyword>
<dbReference type="InterPro" id="IPR002401">
    <property type="entry name" value="Cyt_P450_E_grp-I"/>
</dbReference>
<evidence type="ECO:0000256" key="3">
    <source>
        <dbReference type="ARBA" id="ARBA00023004"/>
    </source>
</evidence>
<dbReference type="PANTHER" id="PTHR24305:SF227">
    <property type="entry name" value="P450, PUTATIVE (EUROFUNG)-RELATED"/>
    <property type="match status" value="1"/>
</dbReference>
<evidence type="ECO:0000256" key="5">
    <source>
        <dbReference type="SAM" id="Phobius"/>
    </source>
</evidence>
<dbReference type="InterPro" id="IPR050121">
    <property type="entry name" value="Cytochrome_P450_monoxygenase"/>
</dbReference>
<evidence type="ECO:0008006" key="8">
    <source>
        <dbReference type="Google" id="ProtNLM"/>
    </source>
</evidence>
<organism evidence="6 7">
    <name type="scientific">Xylaria multiplex</name>
    <dbReference type="NCBI Taxonomy" id="323545"/>
    <lineage>
        <taxon>Eukaryota</taxon>
        <taxon>Fungi</taxon>
        <taxon>Dikarya</taxon>
        <taxon>Ascomycota</taxon>
        <taxon>Pezizomycotina</taxon>
        <taxon>Sordariomycetes</taxon>
        <taxon>Xylariomycetidae</taxon>
        <taxon>Xylariales</taxon>
        <taxon>Xylariaceae</taxon>
        <taxon>Xylaria</taxon>
    </lineage>
</organism>
<dbReference type="Gene3D" id="1.10.630.10">
    <property type="entry name" value="Cytochrome P450"/>
    <property type="match status" value="1"/>
</dbReference>
<keyword evidence="7" id="KW-1185">Reference proteome</keyword>
<dbReference type="OrthoDB" id="1470350at2759"/>
<sequence length="570" mass="64205">MGVFPYPWRGILASSVVASFVLVSYPPHWWKLRFTGSFLSAWLLQTFAYALWKVILWPKFFSPLRSLPQPPGGSWWNGHFKRILAEPSGIPMREWIETVPNDGVMRYLGMGNSERVLVTGPKALSEVLVTKNYHFEKPAALRFNIGRVLGVGVLLAEGDEHKIQRKNLMPAFAFRHIKDLYPIFWGKTREVVQAMTKDILADANNQPSTPNTEKAHKTAVIEVGNWASRVTLDIIGIAGLGRDFGAIKDPRSELNETYRQVFMPSKQAQILGVLSQLVPEWLIARLPVKRNEDINAASQYIRSVCRDLVRNKKLRSEQKEQIDHDILSVAIESGGFSDEDLVDQLMTFLAAGHETTASSMTWAIYMLSRFPKVQQRLRQEIREHLPSIDLDTDITSLDIDHMPYLNAVCNEILRYYAPVPVTIREAALETDILGHKIPKGVRVILAPWATNFDKSLWGPDAHEFNPDRWMPTSSDDKRAASGGASSNYAFMTFLHGPRSCIGQAFAKSEFACILAGWVGRFEFELKNKEEMDEKNVLIKGGITARPAKGMYVYATVVDGCQIMAPDVCIL</sequence>
<reference evidence="6 7" key="1">
    <citation type="submission" date="2019-12" db="EMBL/GenBank/DDBJ databases">
        <title>Draft genome sequence of the ascomycete Xylaria multiplex DSM 110363.</title>
        <authorList>
            <person name="Buettner E."/>
            <person name="Kellner H."/>
        </authorList>
    </citation>
    <scope>NUCLEOTIDE SEQUENCE [LARGE SCALE GENOMIC DNA]</scope>
    <source>
        <strain evidence="6 7">DSM 110363</strain>
    </source>
</reference>
<comment type="caution">
    <text evidence="6">The sequence shown here is derived from an EMBL/GenBank/DDBJ whole genome shotgun (WGS) entry which is preliminary data.</text>
</comment>
<keyword evidence="3 4" id="KW-0408">Iron</keyword>
<gene>
    <name evidence="6" type="ORF">GQX73_g6382</name>
</gene>
<evidence type="ECO:0000256" key="1">
    <source>
        <dbReference type="ARBA" id="ARBA00022617"/>
    </source>
</evidence>
<dbReference type="InParanoid" id="A0A7C8IPW1"/>
<dbReference type="Pfam" id="PF00067">
    <property type="entry name" value="p450"/>
    <property type="match status" value="1"/>
</dbReference>
<dbReference type="GO" id="GO:0016705">
    <property type="term" value="F:oxidoreductase activity, acting on paired donors, with incorporation or reduction of molecular oxygen"/>
    <property type="evidence" value="ECO:0007669"/>
    <property type="project" value="InterPro"/>
</dbReference>
<dbReference type="SUPFAM" id="SSF48264">
    <property type="entry name" value="Cytochrome P450"/>
    <property type="match status" value="1"/>
</dbReference>
<dbReference type="Proteomes" id="UP000481858">
    <property type="component" value="Unassembled WGS sequence"/>
</dbReference>
<dbReference type="GO" id="GO:0005506">
    <property type="term" value="F:iron ion binding"/>
    <property type="evidence" value="ECO:0007669"/>
    <property type="project" value="InterPro"/>
</dbReference>
<feature type="transmembrane region" description="Helical" evidence="5">
    <location>
        <begin position="6"/>
        <end position="25"/>
    </location>
</feature>
<keyword evidence="5" id="KW-0472">Membrane</keyword>
<dbReference type="GO" id="GO:0004497">
    <property type="term" value="F:monooxygenase activity"/>
    <property type="evidence" value="ECO:0007669"/>
    <property type="project" value="InterPro"/>
</dbReference>
<dbReference type="PRINTS" id="PR00463">
    <property type="entry name" value="EP450I"/>
</dbReference>
<dbReference type="InterPro" id="IPR001128">
    <property type="entry name" value="Cyt_P450"/>
</dbReference>
<accession>A0A7C8IPW1</accession>
<proteinExistence type="predicted"/>
<comment type="cofactor">
    <cofactor evidence="4">
        <name>heme</name>
        <dbReference type="ChEBI" id="CHEBI:30413"/>
    </cofactor>
</comment>
<feature type="binding site" description="axial binding residue" evidence="4">
    <location>
        <position position="500"/>
    </location>
    <ligand>
        <name>heme</name>
        <dbReference type="ChEBI" id="CHEBI:30413"/>
    </ligand>
    <ligandPart>
        <name>Fe</name>
        <dbReference type="ChEBI" id="CHEBI:18248"/>
    </ligandPart>
</feature>
<evidence type="ECO:0000313" key="6">
    <source>
        <dbReference type="EMBL" id="KAF2967198.1"/>
    </source>
</evidence>
<dbReference type="PRINTS" id="PR00385">
    <property type="entry name" value="P450"/>
</dbReference>
<feature type="transmembrane region" description="Helical" evidence="5">
    <location>
        <begin position="37"/>
        <end position="57"/>
    </location>
</feature>
<name>A0A7C8IPW1_9PEZI</name>
<dbReference type="EMBL" id="WUBL01000072">
    <property type="protein sequence ID" value="KAF2967198.1"/>
    <property type="molecule type" value="Genomic_DNA"/>
</dbReference>